<sequence>GYPMYPLPR</sequence>
<reference key="1">
    <citation type="journal article" date="1994" name="Biochem. Mol. Biol. Int.">
        <title>Isolation and characterization of oryzatensin: a novel bioactive peptide with ileum-contracting and immunomodulating activities derived from rice albumin.</title>
        <authorList>
            <person name="Takahashi M."/>
            <person name="Moriguchi S."/>
            <person name="Yoshikawa M."/>
            <person name="Sasaki R."/>
        </authorList>
    </citation>
    <scope>PROTEIN SEQUENCE</scope>
</reference>
<organism>
    <name type="scientific">Oryza sativa</name>
    <name type="common">Rice</name>
    <dbReference type="NCBI Taxonomy" id="4530"/>
    <lineage>
        <taxon>Eukaryota</taxon>
        <taxon>Viridiplantae</taxon>
        <taxon>Streptophyta</taxon>
        <taxon>Embryophyta</taxon>
        <taxon>Tracheophyta</taxon>
        <taxon>Spermatophyta</taxon>
        <taxon>Magnoliopsida</taxon>
        <taxon>Liliopsida</taxon>
        <taxon>Poales</taxon>
        <taxon>Poaceae</taxon>
        <taxon>BOP clade</taxon>
        <taxon>Oryzoideae</taxon>
        <taxon>Oryzeae</taxon>
        <taxon>Oryzinae</taxon>
        <taxon>Oryza</taxon>
    </lineage>
</organism>
<accession>Q9S8J8</accession>
<proteinExistence type="evidence at protein level"/>
<keyword id="KW-0903">Direct protein sequencing</keyword>
<name>Q9S8J8_ORYSA</name>
<protein>
    <submittedName>
        <fullName>ORYZATENSIN=BIOACTIVE peptide</fullName>
    </submittedName>
</protein>